<dbReference type="Gene3D" id="3.10.490.20">
    <property type="match status" value="1"/>
</dbReference>
<keyword evidence="10" id="KW-0505">Motor protein</keyword>
<keyword evidence="6" id="KW-0067">ATP-binding</keyword>
<dbReference type="InterPro" id="IPR027417">
    <property type="entry name" value="P-loop_NTPase"/>
</dbReference>
<evidence type="ECO:0000256" key="10">
    <source>
        <dbReference type="ARBA" id="ARBA00023175"/>
    </source>
</evidence>
<dbReference type="EMBL" id="BRYB01000783">
    <property type="protein sequence ID" value="GMI37652.1"/>
    <property type="molecule type" value="Genomic_DNA"/>
</dbReference>
<evidence type="ECO:0000256" key="12">
    <source>
        <dbReference type="ARBA" id="ARBA00023273"/>
    </source>
</evidence>
<keyword evidence="12" id="KW-0966">Cell projection</keyword>
<dbReference type="InterPro" id="IPR013602">
    <property type="entry name" value="Dynein_heavy_linker"/>
</dbReference>
<dbReference type="Gene3D" id="3.40.50.300">
    <property type="entry name" value="P-loop containing nucleotide triphosphate hydrolases"/>
    <property type="match status" value="5"/>
</dbReference>
<feature type="compositionally biased region" description="Basic and acidic residues" evidence="14">
    <location>
        <begin position="523"/>
        <end position="536"/>
    </location>
</feature>
<dbReference type="Gene3D" id="1.20.920.20">
    <property type="match status" value="1"/>
</dbReference>
<dbReference type="InterPro" id="IPR043160">
    <property type="entry name" value="Dynein_C_barrel"/>
</dbReference>
<dbReference type="PANTHER" id="PTHR46961">
    <property type="entry name" value="DYNEIN HEAVY CHAIN 1, AXONEMAL-LIKE PROTEIN"/>
    <property type="match status" value="1"/>
</dbReference>
<dbReference type="Gene3D" id="1.10.8.720">
    <property type="entry name" value="Region D6 of dynein motor"/>
    <property type="match status" value="1"/>
</dbReference>
<feature type="domain" description="Dynein heavy chain coiled coil stalk" evidence="18">
    <location>
        <begin position="2648"/>
        <end position="2992"/>
    </location>
</feature>
<dbReference type="Pfam" id="PF18198">
    <property type="entry name" value="AAA_lid_11"/>
    <property type="match status" value="1"/>
</dbReference>
<dbReference type="Proteomes" id="UP001165060">
    <property type="component" value="Unassembled WGS sequence"/>
</dbReference>
<accession>A0ABQ6N227</accession>
<keyword evidence="5" id="KW-0547">Nucleotide-binding</keyword>
<dbReference type="Gene3D" id="1.20.920.30">
    <property type="match status" value="1"/>
</dbReference>
<dbReference type="InterPro" id="IPR035699">
    <property type="entry name" value="AAA_6"/>
</dbReference>
<evidence type="ECO:0000259" key="15">
    <source>
        <dbReference type="Pfam" id="PF03028"/>
    </source>
</evidence>
<dbReference type="InterPro" id="IPR041658">
    <property type="entry name" value="AAA_lid_11"/>
</dbReference>
<dbReference type="Gene3D" id="1.10.472.130">
    <property type="match status" value="1"/>
</dbReference>
<keyword evidence="3" id="KW-0963">Cytoplasm</keyword>
<dbReference type="Pfam" id="PF17852">
    <property type="entry name" value="Dynein_AAA_lid"/>
    <property type="match status" value="1"/>
</dbReference>
<evidence type="ECO:0000256" key="6">
    <source>
        <dbReference type="ARBA" id="ARBA00022840"/>
    </source>
</evidence>
<feature type="domain" description="Dynein heavy chain AAA 5 extension" evidence="21">
    <location>
        <begin position="1876"/>
        <end position="2005"/>
    </location>
</feature>
<evidence type="ECO:0000259" key="17">
    <source>
        <dbReference type="Pfam" id="PF12774"/>
    </source>
</evidence>
<dbReference type="Pfam" id="PF08393">
    <property type="entry name" value="DHC_N2"/>
    <property type="match status" value="1"/>
</dbReference>
<name>A0ABQ6N227_9STRA</name>
<dbReference type="InterPro" id="IPR041466">
    <property type="entry name" value="Dynein_AAA5_ext"/>
</dbReference>
<reference evidence="25 26" key="1">
    <citation type="journal article" date="2023" name="Commun. Biol.">
        <title>Genome analysis of Parmales, the sister group of diatoms, reveals the evolutionary specialization of diatoms from phago-mixotrophs to photoautotrophs.</title>
        <authorList>
            <person name="Ban H."/>
            <person name="Sato S."/>
            <person name="Yoshikawa S."/>
            <person name="Yamada K."/>
            <person name="Nakamura Y."/>
            <person name="Ichinomiya M."/>
            <person name="Sato N."/>
            <person name="Blanc-Mathieu R."/>
            <person name="Endo H."/>
            <person name="Kuwata A."/>
            <person name="Ogata H."/>
        </authorList>
    </citation>
    <scope>NUCLEOTIDE SEQUENCE [LARGE SCALE GENOMIC DNA]</scope>
</reference>
<comment type="subcellular location">
    <subcellularLocation>
        <location evidence="1">Cytoplasm</location>
        <location evidence="1">Cytoskeleton</location>
        <location evidence="1">Cilium axoneme</location>
    </subcellularLocation>
</comment>
<evidence type="ECO:0000259" key="23">
    <source>
        <dbReference type="Pfam" id="PF18198"/>
    </source>
</evidence>
<evidence type="ECO:0000256" key="3">
    <source>
        <dbReference type="ARBA" id="ARBA00022490"/>
    </source>
</evidence>
<dbReference type="Gene3D" id="6.10.140.1060">
    <property type="match status" value="1"/>
</dbReference>
<feature type="domain" description="Dynein heavy chain region D6 P-loop" evidence="15">
    <location>
        <begin position="3496"/>
        <end position="3609"/>
    </location>
</feature>
<evidence type="ECO:0000259" key="18">
    <source>
        <dbReference type="Pfam" id="PF12777"/>
    </source>
</evidence>
<comment type="similarity">
    <text evidence="2">Belongs to the dynein heavy chain family.</text>
</comment>
<dbReference type="SUPFAM" id="SSF52540">
    <property type="entry name" value="P-loop containing nucleoside triphosphate hydrolases"/>
    <property type="match status" value="4"/>
</dbReference>
<dbReference type="Pfam" id="PF12780">
    <property type="entry name" value="AAA_8"/>
    <property type="match status" value="1"/>
</dbReference>
<dbReference type="InterPro" id="IPR042219">
    <property type="entry name" value="AAA_lid_11_sf"/>
</dbReference>
<dbReference type="Gene3D" id="3.20.180.20">
    <property type="entry name" value="Dynein heavy chain, N-terminal domain 2"/>
    <property type="match status" value="1"/>
</dbReference>
<dbReference type="InterPro" id="IPR041228">
    <property type="entry name" value="Dynein_C"/>
</dbReference>
<dbReference type="Gene3D" id="1.10.287.2620">
    <property type="match status" value="1"/>
</dbReference>
<feature type="region of interest" description="Disordered" evidence="14">
    <location>
        <begin position="523"/>
        <end position="542"/>
    </location>
</feature>
<dbReference type="InterPro" id="IPR004273">
    <property type="entry name" value="Dynein_heavy_D6_P-loop"/>
</dbReference>
<protein>
    <submittedName>
        <fullName evidence="25">Uncharacterized protein</fullName>
    </submittedName>
</protein>
<keyword evidence="4" id="KW-0493">Microtubule</keyword>
<dbReference type="InterPro" id="IPR043157">
    <property type="entry name" value="Dynein_AAA1S"/>
</dbReference>
<evidence type="ECO:0000256" key="11">
    <source>
        <dbReference type="ARBA" id="ARBA00023212"/>
    </source>
</evidence>
<evidence type="ECO:0000259" key="16">
    <source>
        <dbReference type="Pfam" id="PF08393"/>
    </source>
</evidence>
<dbReference type="Pfam" id="PF12774">
    <property type="entry name" value="AAA_6"/>
    <property type="match status" value="1"/>
</dbReference>
<feature type="domain" description="Dynein heavy chain AAA module D4" evidence="19">
    <location>
        <begin position="2376"/>
        <end position="2634"/>
    </location>
</feature>
<dbReference type="Gene3D" id="1.20.1270.280">
    <property type="match status" value="1"/>
</dbReference>
<dbReference type="InterPro" id="IPR026983">
    <property type="entry name" value="DHC"/>
</dbReference>
<evidence type="ECO:0000256" key="1">
    <source>
        <dbReference type="ARBA" id="ARBA00004430"/>
    </source>
</evidence>
<gene>
    <name evidence="25" type="ORF">TeGR_g6860</name>
</gene>
<feature type="coiled-coil region" evidence="13">
    <location>
        <begin position="2893"/>
        <end position="2941"/>
    </location>
</feature>
<dbReference type="PANTHER" id="PTHR46961:SF5">
    <property type="entry name" value="DYNEIN AXONEMAL HEAVY CHAIN 1"/>
    <property type="match status" value="1"/>
</dbReference>
<dbReference type="Gene3D" id="1.10.8.1220">
    <property type="match status" value="1"/>
</dbReference>
<feature type="region of interest" description="Disordered" evidence="14">
    <location>
        <begin position="655"/>
        <end position="674"/>
    </location>
</feature>
<evidence type="ECO:0000256" key="7">
    <source>
        <dbReference type="ARBA" id="ARBA00023017"/>
    </source>
</evidence>
<feature type="domain" description="Dynein heavy chain 3 AAA+ lid" evidence="22">
    <location>
        <begin position="2231"/>
        <end position="2316"/>
    </location>
</feature>
<dbReference type="Gene3D" id="1.20.140.100">
    <property type="entry name" value="Dynein heavy chain, N-terminal domain 2"/>
    <property type="match status" value="1"/>
</dbReference>
<keyword evidence="11" id="KW-0206">Cytoskeleton</keyword>
<evidence type="ECO:0000256" key="2">
    <source>
        <dbReference type="ARBA" id="ARBA00008887"/>
    </source>
</evidence>
<keyword evidence="7" id="KW-0243">Dynein</keyword>
<proteinExistence type="inferred from homology"/>
<evidence type="ECO:0000256" key="5">
    <source>
        <dbReference type="ARBA" id="ARBA00022741"/>
    </source>
</evidence>
<keyword evidence="9" id="KW-0969">Cilium</keyword>
<keyword evidence="8 13" id="KW-0175">Coiled coil</keyword>
<keyword evidence="26" id="KW-1185">Reference proteome</keyword>
<dbReference type="InterPro" id="IPR041589">
    <property type="entry name" value="DNAH3_AAA_lid_1"/>
</dbReference>
<dbReference type="InterPro" id="IPR042228">
    <property type="entry name" value="Dynein_linker_3"/>
</dbReference>
<evidence type="ECO:0000313" key="25">
    <source>
        <dbReference type="EMBL" id="GMI37652.1"/>
    </source>
</evidence>
<feature type="domain" description="Dynein heavy chain ATP-binding dynein motor region" evidence="20">
    <location>
        <begin position="3023"/>
        <end position="3249"/>
    </location>
</feature>
<evidence type="ECO:0000259" key="19">
    <source>
        <dbReference type="Pfam" id="PF12780"/>
    </source>
</evidence>
<dbReference type="InterPro" id="IPR024317">
    <property type="entry name" value="Dynein_heavy_chain_D4_dom"/>
</dbReference>
<evidence type="ECO:0000259" key="24">
    <source>
        <dbReference type="Pfam" id="PF18199"/>
    </source>
</evidence>
<feature type="domain" description="Dynein heavy chain linker" evidence="16">
    <location>
        <begin position="1116"/>
        <end position="1252"/>
    </location>
</feature>
<feature type="domain" description="Dynein heavy chain hydrolytic ATP-binding dynein motor region" evidence="17">
    <location>
        <begin position="1381"/>
        <end position="1707"/>
    </location>
</feature>
<dbReference type="Gene3D" id="1.10.8.710">
    <property type="match status" value="1"/>
</dbReference>
<dbReference type="Pfam" id="PF18199">
    <property type="entry name" value="Dynein_C"/>
    <property type="match status" value="1"/>
</dbReference>
<evidence type="ECO:0000256" key="4">
    <source>
        <dbReference type="ARBA" id="ARBA00022701"/>
    </source>
</evidence>
<evidence type="ECO:0000256" key="13">
    <source>
        <dbReference type="SAM" id="Coils"/>
    </source>
</evidence>
<evidence type="ECO:0000256" key="9">
    <source>
        <dbReference type="ARBA" id="ARBA00023069"/>
    </source>
</evidence>
<feature type="domain" description="Dynein heavy chain C-terminal" evidence="24">
    <location>
        <begin position="3789"/>
        <end position="4109"/>
    </location>
</feature>
<evidence type="ECO:0000256" key="14">
    <source>
        <dbReference type="SAM" id="MobiDB-lite"/>
    </source>
</evidence>
<dbReference type="InterPro" id="IPR035706">
    <property type="entry name" value="AAA_9"/>
</dbReference>
<organism evidence="25 26">
    <name type="scientific">Tetraparma gracilis</name>
    <dbReference type="NCBI Taxonomy" id="2962635"/>
    <lineage>
        <taxon>Eukaryota</taxon>
        <taxon>Sar</taxon>
        <taxon>Stramenopiles</taxon>
        <taxon>Ochrophyta</taxon>
        <taxon>Bolidophyceae</taxon>
        <taxon>Parmales</taxon>
        <taxon>Triparmaceae</taxon>
        <taxon>Tetraparma</taxon>
    </lineage>
</organism>
<sequence length="4113" mass="460010">MGPLPPANPNERRKRQIRAKLKDRGAAGAGAQAQDPAALRARKAAAARRAALLAGDPAASLNSLSAELYSSLPFPSGPVPGAAYYPSLPLEFFDGYSPLAPDDPAARVAAGTAEGEADASLEAVGLFVAGDAGTGAPADAPADAPAAYRRIIGEWKRCLVTGYSAGRYEGMWFDSATALALPPALLFFPPEASGKGPAGGGTSPHPGPTVLQFHAGIADAVRRRRAAEALLMRAYFVRSMPSSPLVAAPLPSQAASRILEMSRAGASPQARALLAEAAQDYEEVMNGLVWSMNEQAGSNRRFREQLHLPKADAPPPPPQRGVVDTPPHDLAATAAMFRVATFLTTPSAIEAILAVSAEANRVLPQRVLATTHAETMTLPQFDAAQADVMNAAFRVIKDEWPARTASGIRRALKGCDRYDLAEGQMGAFMKEGNALRPFLERVNKRMTDALFDVEKASLTEYAEYIMKCCTAEVAVTSTNDVVVTRPPRKGLEPPPLAAMFRADIRVKEEPVCLNTEEVAEQAQRIEDWKNSDEAKKPKASNPYEPIAPVHGQIFEYITPPPTYKAAILSFFDKLTSELQNIHHIQRYVMERLFWPDPVKIGAVTGEEDWWKQLHDSIDAKVESATEPLHEYLTQFGKYQKFLNLDVDEYLESLTHAKGGDDDDDDDDGEEKKDGEHAKVKLVKVNLASLRATLSKHEAEKKAIIDAIPDQSIDAGLFTIEAASIKSLLTGKHQEIIDKLLLAHQEHSETMTAFISESFEAIFKELQVVPTNVEETSALQEYVTAIDSLVDPLKEKIQDMKDYFAVLDDFHHKVSMEQSNAKWANVALPQKVGAQCEDSKNAIQASKDKYLQEMLSDQERFMQSLAALETEVNGFASYDNLAQVEEVSRHAGEVQKKLDDADQKAMLFNSREGLFDKDVTDYEGLGKIKKNFEPYYNLWETAMTWTNSLKGWTDGDFNKLDPEACEQQVDTNMNTITKTARYFEQQSKAEQAKIANDIKSQVVAFKPHVPMISALRNPGMRERHWTDLSSSLGFEVAPDENTTLNTFIELNLGEHIELLEKVAESAAKEFQIESALDKMVNDWDGMDIQILPYKDTGTGIIKGVDEINTILDEHITMTQNPVVLEFCDNEKLFEKFKECAKLLDQVQKGLSDYLETKRSVFTRFYFLSNDELLSILSESKDISRVQPHLKKCFEGINEVKLDEDNIITEMVSPEGESVPFSTVIDPNGQSVEHWLVEVEQQMRISIHDVMRDAIIDYTVTPRTEWMQTWGSMFVLNGSQKHWTSEMEAFFEKDGAEGPANYLEQIKAQLADMVILVRGELAKAARNIVGSLTVIDVHARDVMIKMANAKVAVKTDFIWSSQLRYYWEEDDLWAEMVSARRPYGYEYLGNTFRLVITPLTDKCYLTLMGALSMILGGAPAGPAGTGKTETTKDLGKALAMQCVVFNCSDGLDFIAMGKFFKGLASCGAWACFDEFNRINIEVLSVIGQQVASIQQALMRHDKEIFFEGSQLNLNPGFGVFITMNPGYAGRSALPDSLSALFRPVAMMVPDYALIGEIMFFAFGFETAKECGAKMVTTFKLSSEQLSSQPHYDYGMRAVKTTIMAAGNLKRAEPEGDEMVLLMRALQDVNIPKFLAFDLPLFDGIISDLFPGKTRPALDYGALFAVMKNVIAKKGLQALPWFVGKVVELYEMIVVRHGLMLVGPTGGGKSSNRYVLQQTLGQLKEFGIEGFAYEKVLIYQLNPKSITMGQMYGEFDANTHEWQDGIMSTMYRLASSSPTSDRKWMYFDGPVDAIWIENMNTVLDDNKKLCLNSGEIIKMSAEMTMMFEVEDLTVASPATVSRVGIIYMEPASLGCEVLLMSWFDALPECITSKTRTHLRYLFDTYMEPGMQFVRSYCKELSPTCNNNLAQSLMRVLDCYMQPFYPKEGVDAPTDSALATFHDQIGYVFTFAFVWSIGCTVDEDGRAQFDGFLRSEMAANGSTCLFPKSGLVYDYSFDFARGKWGGWMDTVKKYEADPKASFAEITVPTNDSVRNTYLMDLLLMNKKHVLMVGETGTGKTVNISQYLLGGSTVGMDERPIDPNCMPLQIAFSAQTSQNMTQDMLDAKMEKRRKGIYGPAAGKQYIVYVDDLNMPKREEYGAQPPIEILRQWFDQSGWYDRKELTFRTLIDLTLICSMGPAGGGKQVITQRFLRHFNVIGYTEMSNSSKALIFETILGSFLSRFEAKVDYLCGPIVAGTIQLFNTIIAELLPTPAKSHYTFNLRDLAKVFQGTLMCEPKRVADQNDLVRVWAHECKRVFADRLTNQVDHQWFEKTVRNIMSTKLECDYDDVMGDAERLIYGDYMIPGADPRIYEQVTDMDKLKTTIEEYLQDYNAESKQPMPLVMFMDAIEHVSKIARVLRQPMGNALLLGVGGSGSQSMTRLATFVSGFTLFQVEIAKGYGQAEWREDVKNCLLAAGCKNKPTTFLFSDTQIIMESMLEDINGILNAGDIPNLYAAEDLDTISAACRVECQKKKIPPTKLNIFNQYLIRVRANIHVCLAMSPLGEIFRDRLRMFPSLVNCSTIDWFTEWPAEALQGVGMTAIVDSGMKFDNNAGIVEMFRYIHQSVEKKSKEFLEILRRHAYVTPTSYLELLGSFKTLYEFKKGEIGTKANRLQIGLDKLKETKSLVGGMKEELAILLPQVAETTKNVNEMMVHIQAEKEEAAKVKAKVEVEEKIANEKAAVTQAIKDDAQRDLDEALPALDEAVKCLDALKKADIDEIKNLRNPPNGVRLTLEVTCFYFEVKPNKINDPDTPGKKINDYFSAAKEKLLSNAGTFMDMLKNYDKDNIKESVIKQVDPFMHDENFTPKAIEKASKACTAVCMWARAMHKYHNVAISVVPKKAMLAEAQATLDVVLAQLAEKQSSLAKIMDRLAELDKNYTESVAKLEALSKQKTKCETQLSNADKLIGGLGGEEIRWTETVKVLNVALKNVVGDILVSAGTVSYLGPFTSDFRADIVSGWRDKMAEDGVPHTRGCDIVSTLAIPVELRSWQLAGLPTDELSTQNGIIMDKSRRWPLFIDPQSQANKYIKNLGKDKELCMNGMDVIKLSEKNYLRGLINGVRFGKWVLLENIKEELDASLEPILLQQTFKQGGTEMMKIGDDTIPYSDMFKFFITTKMPNPHYAPEVQVKVSLLNFTITPVGLEEQLLDVVVKEEMPELAEKRVALMIENAAMDKQMYDIETQILQLLENSEGNILDDTVLIDTLAEAKVTSNTIAQKMEEAKIAESEITATSEEYRPVAFRSAQLYFCIADFGTIDDMYQYSLQWYTAFFVRCIGNTPSAPDTPQRLENLNAFFTYALYQNICRSLFEAHKMLFSFLLTIKIMQGDNRVDGQEWKFLISGMGTPGKGITEENPDPDWIDANTWTGICTLATLPFFSGLEKDFGEDLQKWKRVFDSTEPQKMKFPGAKYEEMNPLRRLCVLRCLRRDKIMAAMSDFVVHEMEQKFVEPPVFDLKACYEDSDNITPLIFVLSTGSDPMKDLLTLADDMGMGDRFKAIALGQGQGELATKLMEMAQASGDWVCLQNCHLSISWMPELERLCEETSKDKTDAGYRLWLTSMPSPAFPTAVLQNGVKMTKEPPKGLRANLKSNYVKFTDADICCTDKPDAMSKLLFGLCFFHAVVVERKKFGALGWNIPYTYNETDLDITKAQLKTYVGDFEEIPYQVMCQLASVVNYGGRITDDKDMRTADIIVADFMTPEILSSDYKFSASGKYYSFDVDKDNALGSYMGYIDSLPLEAEPEIFGMHSNASITVDMNEADSNFEIIVSLQPRTGTGGGMSREDVIFNIADEMQAKVNPPWDLEKIGMMYPVSYSECLNTTLVQEGERYNRLTSVLRSSLPMLKKALRGLVVLSAELESMGSNLFNQFVPDNWTAKSYISLKGLVPWFDDYLMRIKMIDDWVEHGAPPVFWISGFFFPQGFMTAVLQNAARKHKFPIDTVAFKHIMRPELGSSLKNAPEDGCFIDGLFLEGARWDKTEQTLIDPRPKELFSPMCVVQLKPEQNVVEPEDGIYRCPVYKVLTRTGTLSTTGHSTNFVFWLNIPSDKPTIFRTALCSETNAQVKFCDNSDWIKAGVAAFCALKY</sequence>
<dbReference type="Pfam" id="PF17857">
    <property type="entry name" value="AAA_lid_1"/>
    <property type="match status" value="1"/>
</dbReference>
<evidence type="ECO:0000259" key="20">
    <source>
        <dbReference type="Pfam" id="PF12781"/>
    </source>
</evidence>
<comment type="caution">
    <text evidence="25">The sequence shown here is derived from an EMBL/GenBank/DDBJ whole genome shotgun (WGS) entry which is preliminary data.</text>
</comment>
<dbReference type="Gene3D" id="1.20.58.1120">
    <property type="match status" value="1"/>
</dbReference>
<feature type="domain" description="Dynein heavy chain AAA lid" evidence="23">
    <location>
        <begin position="3642"/>
        <end position="3782"/>
    </location>
</feature>
<dbReference type="Pfam" id="PF12775">
    <property type="entry name" value="AAA_7"/>
    <property type="match status" value="1"/>
</dbReference>
<dbReference type="InterPro" id="IPR024743">
    <property type="entry name" value="Dynein_HC_stalk"/>
</dbReference>
<dbReference type="Pfam" id="PF12777">
    <property type="entry name" value="MT"/>
    <property type="match status" value="1"/>
</dbReference>
<evidence type="ECO:0000259" key="22">
    <source>
        <dbReference type="Pfam" id="PF17857"/>
    </source>
</evidence>
<evidence type="ECO:0000256" key="8">
    <source>
        <dbReference type="ARBA" id="ARBA00023054"/>
    </source>
</evidence>
<feature type="coiled-coil region" evidence="13">
    <location>
        <begin position="679"/>
        <end position="706"/>
    </location>
</feature>
<evidence type="ECO:0000259" key="21">
    <source>
        <dbReference type="Pfam" id="PF17852"/>
    </source>
</evidence>
<dbReference type="InterPro" id="IPR042222">
    <property type="entry name" value="Dynein_2_N"/>
</dbReference>
<dbReference type="Pfam" id="PF12781">
    <property type="entry name" value="AAA_9"/>
    <property type="match status" value="1"/>
</dbReference>
<dbReference type="Pfam" id="PF03028">
    <property type="entry name" value="Dynein_heavy"/>
    <property type="match status" value="1"/>
</dbReference>
<evidence type="ECO:0000313" key="26">
    <source>
        <dbReference type="Proteomes" id="UP001165060"/>
    </source>
</evidence>